<dbReference type="Gene3D" id="3.40.366.10">
    <property type="entry name" value="Malonyl-Coenzyme A Acyl Carrier Protein, domain 2"/>
    <property type="match status" value="1"/>
</dbReference>
<keyword evidence="8" id="KW-1185">Reference proteome</keyword>
<organism evidence="7 8">
    <name type="scientific">Xylaria grammica</name>
    <dbReference type="NCBI Taxonomy" id="363999"/>
    <lineage>
        <taxon>Eukaryota</taxon>
        <taxon>Fungi</taxon>
        <taxon>Dikarya</taxon>
        <taxon>Ascomycota</taxon>
        <taxon>Pezizomycotina</taxon>
        <taxon>Sordariomycetes</taxon>
        <taxon>Xylariomycetidae</taxon>
        <taxon>Xylariales</taxon>
        <taxon>Xylariaceae</taxon>
        <taxon>Xylaria</taxon>
    </lineage>
</organism>
<evidence type="ECO:0000313" key="8">
    <source>
        <dbReference type="Proteomes" id="UP000286045"/>
    </source>
</evidence>
<dbReference type="Pfam" id="PF02801">
    <property type="entry name" value="Ketoacyl-synt_C"/>
    <property type="match status" value="1"/>
</dbReference>
<evidence type="ECO:0000256" key="4">
    <source>
        <dbReference type="RuleBase" id="RU003694"/>
    </source>
</evidence>
<dbReference type="Gene3D" id="3.40.47.10">
    <property type="match status" value="1"/>
</dbReference>
<evidence type="ECO:0000256" key="5">
    <source>
        <dbReference type="SAM" id="MobiDB-lite"/>
    </source>
</evidence>
<dbReference type="CDD" id="cd00833">
    <property type="entry name" value="PKS"/>
    <property type="match status" value="1"/>
</dbReference>
<dbReference type="InterPro" id="IPR016039">
    <property type="entry name" value="Thiolase-like"/>
</dbReference>
<dbReference type="SMART" id="SM00825">
    <property type="entry name" value="PKS_KS"/>
    <property type="match status" value="1"/>
</dbReference>
<dbReference type="Proteomes" id="UP000286045">
    <property type="component" value="Unassembled WGS sequence"/>
</dbReference>
<dbReference type="PROSITE" id="PS52004">
    <property type="entry name" value="KS3_2"/>
    <property type="match status" value="1"/>
</dbReference>
<comment type="caution">
    <text evidence="7">The sequence shown here is derived from an EMBL/GenBank/DDBJ whole genome shotgun (WGS) entry which is preliminary data.</text>
</comment>
<dbReference type="GO" id="GO:0004312">
    <property type="term" value="F:fatty acid synthase activity"/>
    <property type="evidence" value="ECO:0007669"/>
    <property type="project" value="TreeGrafter"/>
</dbReference>
<evidence type="ECO:0000313" key="7">
    <source>
        <dbReference type="EMBL" id="RWA03415.1"/>
    </source>
</evidence>
<keyword evidence="1" id="KW-0596">Phosphopantetheine</keyword>
<keyword evidence="2" id="KW-0597">Phosphoprotein</keyword>
<dbReference type="InterPro" id="IPR001227">
    <property type="entry name" value="Ac_transferase_dom_sf"/>
</dbReference>
<dbReference type="PANTHER" id="PTHR43775:SF40">
    <property type="entry name" value="NORSOLORINIC ACID SYNTHASE STCA"/>
    <property type="match status" value="1"/>
</dbReference>
<feature type="region of interest" description="Disordered" evidence="5">
    <location>
        <begin position="349"/>
        <end position="371"/>
    </location>
</feature>
<dbReference type="EMBL" id="RYZI01000803">
    <property type="protein sequence ID" value="RWA03415.1"/>
    <property type="molecule type" value="Genomic_DNA"/>
</dbReference>
<dbReference type="AlphaFoldDB" id="A0A439CMM4"/>
<dbReference type="InterPro" id="IPR014030">
    <property type="entry name" value="Ketoacyl_synth_N"/>
</dbReference>
<dbReference type="Pfam" id="PF16073">
    <property type="entry name" value="SAT"/>
    <property type="match status" value="1"/>
</dbReference>
<evidence type="ECO:0000256" key="1">
    <source>
        <dbReference type="ARBA" id="ARBA00022450"/>
    </source>
</evidence>
<dbReference type="GO" id="GO:0004315">
    <property type="term" value="F:3-oxoacyl-[acyl-carrier-protein] synthase activity"/>
    <property type="evidence" value="ECO:0007669"/>
    <property type="project" value="InterPro"/>
</dbReference>
<gene>
    <name evidence="7" type="ORF">EKO27_g11693</name>
</gene>
<proteinExistence type="inferred from homology"/>
<reference evidence="7 8" key="1">
    <citation type="submission" date="2018-12" db="EMBL/GenBank/DDBJ databases">
        <title>Draft genome sequence of Xylaria grammica IHI A82.</title>
        <authorList>
            <person name="Buettner E."/>
            <person name="Kellner H."/>
        </authorList>
    </citation>
    <scope>NUCLEOTIDE SEQUENCE [LARGE SCALE GENOMIC DNA]</scope>
    <source>
        <strain evidence="7 8">IHI A82</strain>
    </source>
</reference>
<dbReference type="InterPro" id="IPR032088">
    <property type="entry name" value="SAT"/>
</dbReference>
<dbReference type="SUPFAM" id="SSF53901">
    <property type="entry name" value="Thiolase-like"/>
    <property type="match status" value="1"/>
</dbReference>
<evidence type="ECO:0000256" key="3">
    <source>
        <dbReference type="ARBA" id="ARBA00022679"/>
    </source>
</evidence>
<dbReference type="GO" id="GO:0006633">
    <property type="term" value="P:fatty acid biosynthetic process"/>
    <property type="evidence" value="ECO:0007669"/>
    <property type="project" value="InterPro"/>
</dbReference>
<keyword evidence="3 4" id="KW-0808">Transferase</keyword>
<sequence>MGHHKTLYLFGDQTFDVEPHMPKLLDAGNTNVVLRDFLDDAYDAIRLQIFRLPANVRVELPRFTSIEDVILWKQPKERSRCVPLDMAMTCLYQLGSFIVSQTGKEYPKSDETCILGLCTGALAAVTIGSSRSLDELVPRAVEAVSIAFAVGSCVYDMKRRLVAPEEMSRPWSIMVAGPSASSAVCKFCEESTLPVTALPFISVYTPSGLAVSGPPSSLDKLASSSHFQKLKHKAKAVYAPYHAPHLYSAADIEELIAPFETASWSHTLTQIPIMSSNGKWVKGSSFKYLLTVALENILLQPIDWNGILNGVRTSIGQLGEVPGCKVESFGSRADQLIYAALKQPASLGRSLTPRPSAERLSSDLGNGSKRASQARPKIAIIGMSGRFPGGANDIEAFWDLLRQGLDVHEQVPPMRWSKTHVDETGARKNTSATPFGCWLSDPAAFDARFFNISPREAPQIDPAQRIALMTAYEALEQAGIVPDTTPSTRRDRVGVFYGVTSNDWMETNSAQNIDTYFIPGGNRAFIPGRINYFFKFSGPSYAVDTACSSSLSAIHIAINWLWQRDIDMAIAGGSNVLTNPDFTAGLDRGHFLSRTGNCKTFDDSADGYCRGEGVGTVVLKRLEDAVSENDPILGLILGASTNHSAEAESITRPHTGAQRDIFSKILNASAIGASSVGYVEMHGTGTQAGDATEMSSVLEVFAPRDQPARHDPIFLGSAKSNIGHGGAASGVSSLIKVLLMMKNNLIPPQYVLPGVVALYISLSEAGTVSLSSF</sequence>
<dbReference type="GO" id="GO:0044550">
    <property type="term" value="P:secondary metabolite biosynthetic process"/>
    <property type="evidence" value="ECO:0007669"/>
    <property type="project" value="TreeGrafter"/>
</dbReference>
<dbReference type="InterPro" id="IPR020841">
    <property type="entry name" value="PKS_Beta-ketoAc_synthase_dom"/>
</dbReference>
<dbReference type="InterPro" id="IPR014031">
    <property type="entry name" value="Ketoacyl_synth_C"/>
</dbReference>
<evidence type="ECO:0000256" key="2">
    <source>
        <dbReference type="ARBA" id="ARBA00022553"/>
    </source>
</evidence>
<protein>
    <recommendedName>
        <fullName evidence="6">Ketosynthase family 3 (KS3) domain-containing protein</fullName>
    </recommendedName>
</protein>
<comment type="similarity">
    <text evidence="4">Belongs to the thiolase-like superfamily. Beta-ketoacyl-ACP synthases family.</text>
</comment>
<dbReference type="InterPro" id="IPR050091">
    <property type="entry name" value="PKS_NRPS_Biosynth_Enz"/>
</dbReference>
<accession>A0A439CMM4</accession>
<dbReference type="Pfam" id="PF00109">
    <property type="entry name" value="ketoacyl-synt"/>
    <property type="match status" value="1"/>
</dbReference>
<dbReference type="PROSITE" id="PS00606">
    <property type="entry name" value="KS3_1"/>
    <property type="match status" value="1"/>
</dbReference>
<evidence type="ECO:0000259" key="6">
    <source>
        <dbReference type="PROSITE" id="PS52004"/>
    </source>
</evidence>
<dbReference type="PANTHER" id="PTHR43775">
    <property type="entry name" value="FATTY ACID SYNTHASE"/>
    <property type="match status" value="1"/>
</dbReference>
<dbReference type="InterPro" id="IPR018201">
    <property type="entry name" value="Ketoacyl_synth_AS"/>
</dbReference>
<feature type="domain" description="Ketosynthase family 3 (KS3)" evidence="6">
    <location>
        <begin position="375"/>
        <end position="773"/>
    </location>
</feature>
<name>A0A439CMM4_9PEZI</name>
<dbReference type="STRING" id="363999.A0A439CMM4"/>